<dbReference type="PANTHER" id="PTHR39321:SF3">
    <property type="entry name" value="PHOSPHOPANTETHEINE ADENYLYLTRANSFERASE"/>
    <property type="match status" value="1"/>
</dbReference>
<dbReference type="GO" id="GO:0004515">
    <property type="term" value="F:nicotinate-nucleotide adenylyltransferase activity"/>
    <property type="evidence" value="ECO:0007669"/>
    <property type="project" value="UniProtKB-UniRule"/>
</dbReference>
<dbReference type="GO" id="GO:0005524">
    <property type="term" value="F:ATP binding"/>
    <property type="evidence" value="ECO:0007669"/>
    <property type="project" value="UniProtKB-KW"/>
</dbReference>
<dbReference type="AlphaFoldDB" id="A0A6A7K912"/>
<evidence type="ECO:0000313" key="12">
    <source>
        <dbReference type="EMBL" id="MPW25920.1"/>
    </source>
</evidence>
<dbReference type="SUPFAM" id="SSF52374">
    <property type="entry name" value="Nucleotidylyl transferase"/>
    <property type="match status" value="1"/>
</dbReference>
<comment type="similarity">
    <text evidence="10">Belongs to the NadD family.</text>
</comment>
<dbReference type="GO" id="GO:0009435">
    <property type="term" value="P:NAD+ biosynthetic process"/>
    <property type="evidence" value="ECO:0007669"/>
    <property type="project" value="UniProtKB-UniRule"/>
</dbReference>
<keyword evidence="5 10" id="KW-0548">Nucleotidyltransferase</keyword>
<proteinExistence type="inferred from homology"/>
<evidence type="ECO:0000256" key="3">
    <source>
        <dbReference type="ARBA" id="ARBA00022642"/>
    </source>
</evidence>
<feature type="domain" description="Cytidyltransferase-like" evidence="11">
    <location>
        <begin position="11"/>
        <end position="179"/>
    </location>
</feature>
<gene>
    <name evidence="10" type="primary">nadD</name>
    <name evidence="12" type="ORF">GC105_08965</name>
</gene>
<dbReference type="Proteomes" id="UP000440004">
    <property type="component" value="Unassembled WGS sequence"/>
</dbReference>
<dbReference type="Gene3D" id="3.40.50.620">
    <property type="entry name" value="HUPs"/>
    <property type="match status" value="1"/>
</dbReference>
<dbReference type="CDD" id="cd02165">
    <property type="entry name" value="NMNAT"/>
    <property type="match status" value="1"/>
</dbReference>
<comment type="catalytic activity">
    <reaction evidence="9 10">
        <text>nicotinate beta-D-ribonucleotide + ATP + H(+) = deamido-NAD(+) + diphosphate</text>
        <dbReference type="Rhea" id="RHEA:22860"/>
        <dbReference type="ChEBI" id="CHEBI:15378"/>
        <dbReference type="ChEBI" id="CHEBI:30616"/>
        <dbReference type="ChEBI" id="CHEBI:33019"/>
        <dbReference type="ChEBI" id="CHEBI:57502"/>
        <dbReference type="ChEBI" id="CHEBI:58437"/>
        <dbReference type="EC" id="2.7.7.18"/>
    </reaction>
</comment>
<keyword evidence="8 10" id="KW-0520">NAD</keyword>
<dbReference type="NCBIfam" id="TIGR00482">
    <property type="entry name" value="nicotinate (nicotinamide) nucleotide adenylyltransferase"/>
    <property type="match status" value="1"/>
</dbReference>
<keyword evidence="7 10" id="KW-0067">ATP-binding</keyword>
<evidence type="ECO:0000256" key="2">
    <source>
        <dbReference type="ARBA" id="ARBA00005019"/>
    </source>
</evidence>
<keyword evidence="13" id="KW-1185">Reference proteome</keyword>
<evidence type="ECO:0000256" key="6">
    <source>
        <dbReference type="ARBA" id="ARBA00022741"/>
    </source>
</evidence>
<sequence length="205" mass="23628">MGGKDTKKIGILGGTFNPIHFGHLLLAESAKDRLGLDEIMFIPTGVNPHKFAEVNIDASHRLNMIELAIENNPFFSLSLIEINREGYTYTVDTIKELEQLYTETDIYFISGADIIFEIDKWKDAEEVLKKLKIVTTFRPGCDQEQLDNRITELKELYNTKILKLYTPEMDISSSEIRSRVKHGYSIKYLLPEKVEEYILDCGLYR</sequence>
<evidence type="ECO:0000256" key="1">
    <source>
        <dbReference type="ARBA" id="ARBA00002324"/>
    </source>
</evidence>
<comment type="pathway">
    <text evidence="2 10">Cofactor biosynthesis; NAD(+) biosynthesis; deamido-NAD(+) from nicotinate D-ribonucleotide: step 1/1.</text>
</comment>
<evidence type="ECO:0000256" key="10">
    <source>
        <dbReference type="HAMAP-Rule" id="MF_00244"/>
    </source>
</evidence>
<dbReference type="UniPathway" id="UPA00253">
    <property type="reaction ID" value="UER00332"/>
</dbReference>
<evidence type="ECO:0000256" key="4">
    <source>
        <dbReference type="ARBA" id="ARBA00022679"/>
    </source>
</evidence>
<keyword evidence="3 10" id="KW-0662">Pyridine nucleotide biosynthesis</keyword>
<dbReference type="Pfam" id="PF01467">
    <property type="entry name" value="CTP_transf_like"/>
    <property type="match status" value="1"/>
</dbReference>
<evidence type="ECO:0000313" key="13">
    <source>
        <dbReference type="Proteomes" id="UP000440004"/>
    </source>
</evidence>
<evidence type="ECO:0000256" key="5">
    <source>
        <dbReference type="ARBA" id="ARBA00022695"/>
    </source>
</evidence>
<evidence type="ECO:0000259" key="11">
    <source>
        <dbReference type="Pfam" id="PF01467"/>
    </source>
</evidence>
<protein>
    <recommendedName>
        <fullName evidence="10">Probable nicotinate-nucleotide adenylyltransferase</fullName>
        <ecNumber evidence="10">2.7.7.18</ecNumber>
    </recommendedName>
    <alternativeName>
        <fullName evidence="10">Deamido-NAD(+) diphosphorylase</fullName>
    </alternativeName>
    <alternativeName>
        <fullName evidence="10">Deamido-NAD(+) pyrophosphorylase</fullName>
    </alternativeName>
    <alternativeName>
        <fullName evidence="10">Nicotinate mononucleotide adenylyltransferase</fullName>
        <shortName evidence="10">NaMN adenylyltransferase</shortName>
    </alternativeName>
</protein>
<dbReference type="InterPro" id="IPR004821">
    <property type="entry name" value="Cyt_trans-like"/>
</dbReference>
<comment type="caution">
    <text evidence="12">The sequence shown here is derived from an EMBL/GenBank/DDBJ whole genome shotgun (WGS) entry which is preliminary data.</text>
</comment>
<dbReference type="NCBIfam" id="NF000840">
    <property type="entry name" value="PRK00071.1-3"/>
    <property type="match status" value="1"/>
</dbReference>
<name>A0A6A7K912_9FIRM</name>
<organism evidence="12 13">
    <name type="scientific">Alkalibaculum sporogenes</name>
    <dbReference type="NCBI Taxonomy" id="2655001"/>
    <lineage>
        <taxon>Bacteria</taxon>
        <taxon>Bacillati</taxon>
        <taxon>Bacillota</taxon>
        <taxon>Clostridia</taxon>
        <taxon>Eubacteriales</taxon>
        <taxon>Eubacteriaceae</taxon>
        <taxon>Alkalibaculum</taxon>
    </lineage>
</organism>
<dbReference type="InterPro" id="IPR014729">
    <property type="entry name" value="Rossmann-like_a/b/a_fold"/>
</dbReference>
<dbReference type="EC" id="2.7.7.18" evidence="10"/>
<evidence type="ECO:0000256" key="7">
    <source>
        <dbReference type="ARBA" id="ARBA00022840"/>
    </source>
</evidence>
<reference evidence="12 13" key="1">
    <citation type="submission" date="2019-10" db="EMBL/GenBank/DDBJ databases">
        <title>Alkalibaculum tamaniensis sp.nov., a new alkaliphilic acetogen, isolated on methoxylated aromatics from a mud volcano.</title>
        <authorList>
            <person name="Khomyakova M.A."/>
            <person name="Merkel A.Y."/>
            <person name="Bonch-Osmolovskaya E.A."/>
            <person name="Slobodkin A.I."/>
        </authorList>
    </citation>
    <scope>NUCLEOTIDE SEQUENCE [LARGE SCALE GENOMIC DNA]</scope>
    <source>
        <strain evidence="12 13">M08DMB</strain>
    </source>
</reference>
<comment type="function">
    <text evidence="1 10">Catalyzes the reversible adenylation of nicotinate mononucleotide (NaMN) to nicotinic acid adenine dinucleotide (NaAD).</text>
</comment>
<accession>A0A6A7K912</accession>
<dbReference type="RefSeq" id="WP_343030001.1">
    <property type="nucleotide sequence ID" value="NZ_WHNX01000012.1"/>
</dbReference>
<dbReference type="PANTHER" id="PTHR39321">
    <property type="entry name" value="NICOTINATE-NUCLEOTIDE ADENYLYLTRANSFERASE-RELATED"/>
    <property type="match status" value="1"/>
</dbReference>
<evidence type="ECO:0000256" key="8">
    <source>
        <dbReference type="ARBA" id="ARBA00023027"/>
    </source>
</evidence>
<keyword evidence="6 10" id="KW-0547">Nucleotide-binding</keyword>
<dbReference type="EMBL" id="WHNX01000012">
    <property type="protein sequence ID" value="MPW25920.1"/>
    <property type="molecule type" value="Genomic_DNA"/>
</dbReference>
<dbReference type="InterPro" id="IPR005248">
    <property type="entry name" value="NadD/NMNAT"/>
</dbReference>
<dbReference type="NCBIfam" id="TIGR00125">
    <property type="entry name" value="cyt_tran_rel"/>
    <property type="match status" value="1"/>
</dbReference>
<dbReference type="HAMAP" id="MF_00244">
    <property type="entry name" value="NaMN_adenylyltr"/>
    <property type="match status" value="1"/>
</dbReference>
<keyword evidence="4 10" id="KW-0808">Transferase</keyword>
<evidence type="ECO:0000256" key="9">
    <source>
        <dbReference type="ARBA" id="ARBA00048721"/>
    </source>
</evidence>